<sequence length="228" mass="23990">MDGTLRAGKRTESRCLPENQIMPVLTETSVVALFRRGSASIRRRSKQSGTFRKCCQVFPERLGVFPKGLGALPQGLRDPPESLGVLPEDLGVLPEDLGVLPEGLGVPPESLGVPPESLGVPPESLGVPPESLGVPPEGLGVPPEGLGVLPQGLWAFREGEKVFPEGLFARSVRDPRGPARGPQGCLNFCVRVLLSGASEPCGSERLPAHRPMQSGASAARCRHGAACV</sequence>
<proteinExistence type="predicted"/>
<accession>A0A4R6YUI5</accession>
<evidence type="ECO:0000313" key="2">
    <source>
        <dbReference type="Proteomes" id="UP000295293"/>
    </source>
</evidence>
<gene>
    <name evidence="1" type="ORF">DFR29_109157</name>
</gene>
<dbReference type="Proteomes" id="UP000295293">
    <property type="component" value="Unassembled WGS sequence"/>
</dbReference>
<dbReference type="AlphaFoldDB" id="A0A4R6YUI5"/>
<reference evidence="1 2" key="1">
    <citation type="submission" date="2019-03" db="EMBL/GenBank/DDBJ databases">
        <title>Genomic Encyclopedia of Type Strains, Phase IV (KMG-IV): sequencing the most valuable type-strain genomes for metagenomic binning, comparative biology and taxonomic classification.</title>
        <authorList>
            <person name="Goeker M."/>
        </authorList>
    </citation>
    <scope>NUCLEOTIDE SEQUENCE [LARGE SCALE GENOMIC DNA]</scope>
    <source>
        <strain evidence="1 2">DSM 21667</strain>
    </source>
</reference>
<protein>
    <submittedName>
        <fullName evidence="1">Uncharacterized protein</fullName>
    </submittedName>
</protein>
<evidence type="ECO:0000313" key="1">
    <source>
        <dbReference type="EMBL" id="TDR42101.1"/>
    </source>
</evidence>
<comment type="caution">
    <text evidence="1">The sequence shown here is derived from an EMBL/GenBank/DDBJ whole genome shotgun (WGS) entry which is preliminary data.</text>
</comment>
<dbReference type="EMBL" id="SNZH01000009">
    <property type="protein sequence ID" value="TDR42101.1"/>
    <property type="molecule type" value="Genomic_DNA"/>
</dbReference>
<organism evidence="1 2">
    <name type="scientific">Tahibacter aquaticus</name>
    <dbReference type="NCBI Taxonomy" id="520092"/>
    <lineage>
        <taxon>Bacteria</taxon>
        <taxon>Pseudomonadati</taxon>
        <taxon>Pseudomonadota</taxon>
        <taxon>Gammaproteobacteria</taxon>
        <taxon>Lysobacterales</taxon>
        <taxon>Rhodanobacteraceae</taxon>
        <taxon>Tahibacter</taxon>
    </lineage>
</organism>
<name>A0A4R6YUI5_9GAMM</name>
<keyword evidence="2" id="KW-1185">Reference proteome</keyword>